<sequence length="408" mass="45451">MATWPPHRIDPKDLRKAIRGSRSRNEPYRIARVLCVYFQQDGTEGLQVGGTSECVRDAFSRLHGYEAATFQIPKGKGNQPTEALSEALRGLVQGMGDDCLAIFHYIGHSVQPYVATGNPNQFHISPSRGDDYPDSAPNQDQDMDTNDGKGKHPISLEKDSIDFLKLRRDILDVSSAKVLMLLDCCYDAKDGTCQGGKELIAACNFKQQCGRGESGFSSQLIHQLQRAHDRGQILSTPTLYNRLATNHFGLKDETPKLATMPVFLHHDCPFPALVLYPMSPDTNRYWAGAPTSGTMFQPANVVLSIHVQEPGPGEMSALSGISSQLIRIDRVYPSTSRTTLIVLTTTFSIWYKLPKHAAITFLGIEINKDASLYKGYEDQNMVRPLTEEEQNQVHARLFAEPLFKRIPE</sequence>
<evidence type="ECO:0000313" key="2">
    <source>
        <dbReference type="EMBL" id="CAG7563835.1"/>
    </source>
</evidence>
<dbReference type="EMBL" id="CAJSTJ010000162">
    <property type="protein sequence ID" value="CAG7563835.1"/>
    <property type="molecule type" value="Genomic_DNA"/>
</dbReference>
<dbReference type="Proteomes" id="UP000693738">
    <property type="component" value="Unassembled WGS sequence"/>
</dbReference>
<organism evidence="2 3">
    <name type="scientific">Fusarium equiseti</name>
    <name type="common">Fusarium scirpi</name>
    <dbReference type="NCBI Taxonomy" id="61235"/>
    <lineage>
        <taxon>Eukaryota</taxon>
        <taxon>Fungi</taxon>
        <taxon>Dikarya</taxon>
        <taxon>Ascomycota</taxon>
        <taxon>Pezizomycotina</taxon>
        <taxon>Sordariomycetes</taxon>
        <taxon>Hypocreomycetidae</taxon>
        <taxon>Hypocreales</taxon>
        <taxon>Nectriaceae</taxon>
        <taxon>Fusarium</taxon>
        <taxon>Fusarium incarnatum-equiseti species complex</taxon>
    </lineage>
</organism>
<feature type="region of interest" description="Disordered" evidence="1">
    <location>
        <begin position="118"/>
        <end position="153"/>
    </location>
</feature>
<evidence type="ECO:0000256" key="1">
    <source>
        <dbReference type="SAM" id="MobiDB-lite"/>
    </source>
</evidence>
<accession>A0A8J2IVQ2</accession>
<name>A0A8J2IVQ2_FUSEQ</name>
<protein>
    <submittedName>
        <fullName evidence="2">Uncharacterized protein</fullName>
    </submittedName>
</protein>
<evidence type="ECO:0000313" key="3">
    <source>
        <dbReference type="Proteomes" id="UP000693738"/>
    </source>
</evidence>
<comment type="caution">
    <text evidence="2">The sequence shown here is derived from an EMBL/GenBank/DDBJ whole genome shotgun (WGS) entry which is preliminary data.</text>
</comment>
<gene>
    <name evidence="2" type="ORF">FEQUK3_LOCUS9548</name>
</gene>
<dbReference type="AlphaFoldDB" id="A0A8J2IVQ2"/>
<reference evidence="2" key="1">
    <citation type="submission" date="2021-05" db="EMBL/GenBank/DDBJ databases">
        <authorList>
            <person name="Khan N."/>
        </authorList>
    </citation>
    <scope>NUCLEOTIDE SEQUENCE</scope>
</reference>
<proteinExistence type="predicted"/>